<protein>
    <submittedName>
        <fullName evidence="1">Uncharacterized protein</fullName>
    </submittedName>
</protein>
<dbReference type="Proteomes" id="UP000011996">
    <property type="component" value="Unassembled WGS sequence"/>
</dbReference>
<evidence type="ECO:0000313" key="2">
    <source>
        <dbReference type="Proteomes" id="UP000011996"/>
    </source>
</evidence>
<evidence type="ECO:0000313" key="1">
    <source>
        <dbReference type="EMBL" id="EMI29070.1"/>
    </source>
</evidence>
<reference evidence="1 2" key="1">
    <citation type="journal article" date="2013" name="Mar. Genomics">
        <title>Expression of sulfatases in Rhodopirellula baltica and the diversity of sulfatases in the genus Rhodopirellula.</title>
        <authorList>
            <person name="Wegner C.E."/>
            <person name="Richter-Heitmann T."/>
            <person name="Klindworth A."/>
            <person name="Klockow C."/>
            <person name="Richter M."/>
            <person name="Achstetter T."/>
            <person name="Glockner F.O."/>
            <person name="Harder J."/>
        </authorList>
    </citation>
    <scope>NUCLEOTIDE SEQUENCE [LARGE SCALE GENOMIC DNA]</scope>
    <source>
        <strain evidence="1 2">SH398</strain>
    </source>
</reference>
<gene>
    <name evidence="1" type="ORF">RESH_00394</name>
</gene>
<sequence>MRQMGLDELGKLDCQLVQLAISFFAVEEEIREGTGRLEHQTIRTNYKHQPLRESRESCRRESHRWLYR</sequence>
<name>M5SC42_9BACT</name>
<organism evidence="1 2">
    <name type="scientific">Rhodopirellula europaea SH398</name>
    <dbReference type="NCBI Taxonomy" id="1263868"/>
    <lineage>
        <taxon>Bacteria</taxon>
        <taxon>Pseudomonadati</taxon>
        <taxon>Planctomycetota</taxon>
        <taxon>Planctomycetia</taxon>
        <taxon>Pirellulales</taxon>
        <taxon>Pirellulaceae</taxon>
        <taxon>Rhodopirellula</taxon>
    </lineage>
</organism>
<dbReference type="EMBL" id="ANOF01000011">
    <property type="protein sequence ID" value="EMI29070.1"/>
    <property type="molecule type" value="Genomic_DNA"/>
</dbReference>
<accession>M5SC42</accession>
<proteinExistence type="predicted"/>
<comment type="caution">
    <text evidence="1">The sequence shown here is derived from an EMBL/GenBank/DDBJ whole genome shotgun (WGS) entry which is preliminary data.</text>
</comment>
<dbReference type="AlphaFoldDB" id="M5SC42"/>